<dbReference type="AlphaFoldDB" id="A0A1H2QJ24"/>
<dbReference type="EMBL" id="FNNA01000001">
    <property type="protein sequence ID" value="SDW06920.1"/>
    <property type="molecule type" value="Genomic_DNA"/>
</dbReference>
<gene>
    <name evidence="2" type="ORF">SAMN05444276_10142</name>
</gene>
<name>A0A1H2QJ24_9RHOB</name>
<evidence type="ECO:0000313" key="2">
    <source>
        <dbReference type="EMBL" id="SDW06920.1"/>
    </source>
</evidence>
<dbReference type="InterPro" id="IPR025870">
    <property type="entry name" value="Glyoxalase-like_dom"/>
</dbReference>
<sequence length="206" mass="21588">MSGADGDAGADGAAITFDHLAVAAETLEAGAAFLEERLGVAPDPGGAHPRMGTHNRLLSLGPEAYLELIAIDPAAPAPDRPRWFGLDGFRGAPRLVGWVARTTALRPPPGTSVSAQSRGDLRWQIALPEDGRPMAGGALPMLIDWQGGPHPAERLPDRGLRLARLVLGFAGLWPDWAATSDPRIEIGPGAVPLRALIETPCGAVWL</sequence>
<feature type="domain" description="Glyoxalase-like" evidence="1">
    <location>
        <begin position="17"/>
        <end position="167"/>
    </location>
</feature>
<proteinExistence type="predicted"/>
<accession>A0A1H2QJ24</accession>
<organism evidence="2 3">
    <name type="scientific">Paracoccus sanguinis</name>
    <dbReference type="NCBI Taxonomy" id="1545044"/>
    <lineage>
        <taxon>Bacteria</taxon>
        <taxon>Pseudomonadati</taxon>
        <taxon>Pseudomonadota</taxon>
        <taxon>Alphaproteobacteria</taxon>
        <taxon>Rhodobacterales</taxon>
        <taxon>Paracoccaceae</taxon>
        <taxon>Paracoccus</taxon>
    </lineage>
</organism>
<dbReference type="Gene3D" id="3.10.180.10">
    <property type="entry name" value="2,3-Dihydroxybiphenyl 1,2-Dioxygenase, domain 1"/>
    <property type="match status" value="1"/>
</dbReference>
<evidence type="ECO:0000259" key="1">
    <source>
        <dbReference type="Pfam" id="PF13468"/>
    </source>
</evidence>
<protein>
    <submittedName>
        <fullName evidence="2">Glyoxalase-like domain-containing protein</fullName>
    </submittedName>
</protein>
<dbReference type="STRING" id="1545044.SAMN05444276_10142"/>
<dbReference type="Proteomes" id="UP000182944">
    <property type="component" value="Unassembled WGS sequence"/>
</dbReference>
<dbReference type="RefSeq" id="WP_231572761.1">
    <property type="nucleotide sequence ID" value="NZ_FNNA01000001.1"/>
</dbReference>
<reference evidence="3" key="1">
    <citation type="submission" date="2016-10" db="EMBL/GenBank/DDBJ databases">
        <authorList>
            <person name="Varghese N."/>
            <person name="Submissions S."/>
        </authorList>
    </citation>
    <scope>NUCLEOTIDE SEQUENCE [LARGE SCALE GENOMIC DNA]</scope>
    <source>
        <strain evidence="3">DSM 29303</strain>
    </source>
</reference>
<dbReference type="InterPro" id="IPR029068">
    <property type="entry name" value="Glyas_Bleomycin-R_OHBP_Dase"/>
</dbReference>
<keyword evidence="3" id="KW-1185">Reference proteome</keyword>
<dbReference type="Pfam" id="PF13468">
    <property type="entry name" value="Glyoxalase_3"/>
    <property type="match status" value="1"/>
</dbReference>
<dbReference type="SUPFAM" id="SSF54593">
    <property type="entry name" value="Glyoxalase/Bleomycin resistance protein/Dihydroxybiphenyl dioxygenase"/>
    <property type="match status" value="1"/>
</dbReference>
<evidence type="ECO:0000313" key="3">
    <source>
        <dbReference type="Proteomes" id="UP000182944"/>
    </source>
</evidence>